<accession>A0A5C6ZK69</accession>
<reference evidence="1 2" key="1">
    <citation type="submission" date="2019-08" db="EMBL/GenBank/DDBJ databases">
        <title>Genomes of Subsaximicrobium wynnwilliamsii strains.</title>
        <authorList>
            <person name="Bowman J.P."/>
        </authorList>
    </citation>
    <scope>NUCLEOTIDE SEQUENCE [LARGE SCALE GENOMIC DNA]</scope>
    <source>
        <strain evidence="1 2">2-80-2</strain>
    </source>
</reference>
<proteinExistence type="predicted"/>
<evidence type="ECO:0000313" key="1">
    <source>
        <dbReference type="EMBL" id="TXD90192.1"/>
    </source>
</evidence>
<keyword evidence="2" id="KW-1185">Reference proteome</keyword>
<organism evidence="1 2">
    <name type="scientific">Subsaximicrobium wynnwilliamsii</name>
    <dbReference type="NCBI Taxonomy" id="291179"/>
    <lineage>
        <taxon>Bacteria</taxon>
        <taxon>Pseudomonadati</taxon>
        <taxon>Bacteroidota</taxon>
        <taxon>Flavobacteriia</taxon>
        <taxon>Flavobacteriales</taxon>
        <taxon>Flavobacteriaceae</taxon>
        <taxon>Subsaximicrobium</taxon>
    </lineage>
</organism>
<gene>
    <name evidence="1" type="ORF">ESY86_05480</name>
</gene>
<evidence type="ECO:0000313" key="2">
    <source>
        <dbReference type="Proteomes" id="UP000321578"/>
    </source>
</evidence>
<dbReference type="EMBL" id="VORO01000004">
    <property type="protein sequence ID" value="TXD90192.1"/>
    <property type="molecule type" value="Genomic_DNA"/>
</dbReference>
<dbReference type="AlphaFoldDB" id="A0A5C6ZK69"/>
<comment type="caution">
    <text evidence="1">The sequence shown here is derived from an EMBL/GenBank/DDBJ whole genome shotgun (WGS) entry which is preliminary data.</text>
</comment>
<name>A0A5C6ZK69_9FLAO</name>
<dbReference type="Proteomes" id="UP000321578">
    <property type="component" value="Unassembled WGS sequence"/>
</dbReference>
<dbReference type="RefSeq" id="WP_147085585.1">
    <property type="nucleotide sequence ID" value="NZ_VORM01000004.1"/>
</dbReference>
<protein>
    <submittedName>
        <fullName evidence="1">Uncharacterized protein</fullName>
    </submittedName>
</protein>
<sequence length="59" mass="6672">MASEGNIHSLMPNKFTQLVDIFTPAYNDENTAASKWFKVDEKETFEGIPNQYLAEYAVG</sequence>